<organism evidence="6 7">
    <name type="scientific">Dictyobacter vulcani</name>
    <dbReference type="NCBI Taxonomy" id="2607529"/>
    <lineage>
        <taxon>Bacteria</taxon>
        <taxon>Bacillati</taxon>
        <taxon>Chloroflexota</taxon>
        <taxon>Ktedonobacteria</taxon>
        <taxon>Ktedonobacterales</taxon>
        <taxon>Dictyobacteraceae</taxon>
        <taxon>Dictyobacter</taxon>
    </lineage>
</organism>
<keyword evidence="4" id="KW-0560">Oxidoreductase</keyword>
<comment type="caution">
    <text evidence="6">The sequence shown here is derived from an EMBL/GenBank/DDBJ whole genome shotgun (WGS) entry which is preliminary data.</text>
</comment>
<evidence type="ECO:0000313" key="6">
    <source>
        <dbReference type="EMBL" id="GER90576.1"/>
    </source>
</evidence>
<evidence type="ECO:0000259" key="5">
    <source>
        <dbReference type="SMART" id="SM00822"/>
    </source>
</evidence>
<dbReference type="PANTHER" id="PTHR44252:SF3">
    <property type="entry name" value="D-ERYTHRULOSE REDUCTASE-RELATED"/>
    <property type="match status" value="1"/>
</dbReference>
<comment type="subunit">
    <text evidence="2">Homotetramer.</text>
</comment>
<dbReference type="InterPro" id="IPR002347">
    <property type="entry name" value="SDR_fam"/>
</dbReference>
<dbReference type="InterPro" id="IPR057326">
    <property type="entry name" value="KR_dom"/>
</dbReference>
<dbReference type="SMART" id="SM00822">
    <property type="entry name" value="PKS_KR"/>
    <property type="match status" value="1"/>
</dbReference>
<dbReference type="PROSITE" id="PS00061">
    <property type="entry name" value="ADH_SHORT"/>
    <property type="match status" value="1"/>
</dbReference>
<comment type="similarity">
    <text evidence="1">Belongs to the short-chain dehydrogenases/reductases (SDR) family.</text>
</comment>
<dbReference type="FunFam" id="3.40.50.720:FF:000214">
    <property type="entry name" value="L-xylulose reductase"/>
    <property type="match status" value="1"/>
</dbReference>
<reference evidence="6 7" key="1">
    <citation type="submission" date="2019-10" db="EMBL/GenBank/DDBJ databases">
        <title>Dictyobacter vulcani sp. nov., within the class Ktedonobacteria, isolated from soil of volcanic Mt. Zao.</title>
        <authorList>
            <person name="Zheng Y."/>
            <person name="Wang C.M."/>
            <person name="Sakai Y."/>
            <person name="Abe K."/>
            <person name="Yokota A."/>
            <person name="Yabe S."/>
        </authorList>
    </citation>
    <scope>NUCLEOTIDE SEQUENCE [LARGE SCALE GENOMIC DNA]</scope>
    <source>
        <strain evidence="6 7">W12</strain>
    </source>
</reference>
<proteinExistence type="inferred from homology"/>
<dbReference type="SUPFAM" id="SSF51735">
    <property type="entry name" value="NAD(P)-binding Rossmann-fold domains"/>
    <property type="match status" value="1"/>
</dbReference>
<dbReference type="Gene3D" id="3.40.50.720">
    <property type="entry name" value="NAD(P)-binding Rossmann-like Domain"/>
    <property type="match status" value="1"/>
</dbReference>
<dbReference type="GO" id="GO:0005997">
    <property type="term" value="P:xylulose metabolic process"/>
    <property type="evidence" value="ECO:0007669"/>
    <property type="project" value="TreeGrafter"/>
</dbReference>
<dbReference type="PANTHER" id="PTHR44252">
    <property type="entry name" value="D-ERYTHRULOSE REDUCTASE"/>
    <property type="match status" value="1"/>
</dbReference>
<dbReference type="GO" id="GO:0006006">
    <property type="term" value="P:glucose metabolic process"/>
    <property type="evidence" value="ECO:0007669"/>
    <property type="project" value="TreeGrafter"/>
</dbReference>
<dbReference type="EMBL" id="BKZW01000002">
    <property type="protein sequence ID" value="GER90576.1"/>
    <property type="molecule type" value="Genomic_DNA"/>
</dbReference>
<dbReference type="GO" id="GO:0050038">
    <property type="term" value="F:L-xylulose reductase (NADPH) activity"/>
    <property type="evidence" value="ECO:0007669"/>
    <property type="project" value="TreeGrafter"/>
</dbReference>
<gene>
    <name evidence="6" type="ORF">KDW_47380</name>
</gene>
<evidence type="ECO:0000313" key="7">
    <source>
        <dbReference type="Proteomes" id="UP000326912"/>
    </source>
</evidence>
<feature type="domain" description="Ketoreductase" evidence="5">
    <location>
        <begin position="8"/>
        <end position="188"/>
    </location>
</feature>
<evidence type="ECO:0000256" key="2">
    <source>
        <dbReference type="ARBA" id="ARBA00011881"/>
    </source>
</evidence>
<accession>A0A5J4KZE1</accession>
<keyword evidence="3" id="KW-0521">NADP</keyword>
<protein>
    <submittedName>
        <fullName evidence="6">Short-chain dehydrogenase/reductase</fullName>
    </submittedName>
</protein>
<dbReference type="InterPro" id="IPR051737">
    <property type="entry name" value="L-xylulose/Carbonyl_redctase"/>
</dbReference>
<evidence type="ECO:0000256" key="1">
    <source>
        <dbReference type="ARBA" id="ARBA00006484"/>
    </source>
</evidence>
<dbReference type="RefSeq" id="WP_151758297.1">
    <property type="nucleotide sequence ID" value="NZ_BKZW01000002.1"/>
</dbReference>
<dbReference type="Pfam" id="PF13561">
    <property type="entry name" value="adh_short_C2"/>
    <property type="match status" value="1"/>
</dbReference>
<name>A0A5J4KZE1_9CHLR</name>
<keyword evidence="7" id="KW-1185">Reference proteome</keyword>
<dbReference type="Proteomes" id="UP000326912">
    <property type="component" value="Unassembled WGS sequence"/>
</dbReference>
<dbReference type="PRINTS" id="PR00080">
    <property type="entry name" value="SDRFAMILY"/>
</dbReference>
<sequence>MNIRFDGQRALVTGAGKGIGREIALLLSQLGAYVVAVSRSEEDLALLAHELHGEVIVADLSDVQQAKEAARKAGKINLLVNNAGISIPQSFLKTTVEDFDATMAVNVRAVMVVSQIIAQGMIQRGYGGSIVNISSQSSSLAVNDHTAYCASKGALDQLTRVMALELGPFQIRVNAVNPTITMTPMGEMAWRDPAKSGPMKARIPLGRFAKPMDVAHAVAYLLSSGADMIHGVTLPVDGGFQAH</sequence>
<evidence type="ECO:0000256" key="3">
    <source>
        <dbReference type="ARBA" id="ARBA00022857"/>
    </source>
</evidence>
<dbReference type="AlphaFoldDB" id="A0A5J4KZE1"/>
<dbReference type="PRINTS" id="PR00081">
    <property type="entry name" value="GDHRDH"/>
</dbReference>
<evidence type="ECO:0000256" key="4">
    <source>
        <dbReference type="ARBA" id="ARBA00023002"/>
    </source>
</evidence>
<dbReference type="GO" id="GO:0004090">
    <property type="term" value="F:carbonyl reductase (NADPH) activity"/>
    <property type="evidence" value="ECO:0007669"/>
    <property type="project" value="TreeGrafter"/>
</dbReference>
<dbReference type="InterPro" id="IPR036291">
    <property type="entry name" value="NAD(P)-bd_dom_sf"/>
</dbReference>
<dbReference type="InterPro" id="IPR020904">
    <property type="entry name" value="Sc_DH/Rdtase_CS"/>
</dbReference>